<comment type="caution">
    <text evidence="3">The sequence shown here is derived from an EMBL/GenBank/DDBJ whole genome shotgun (WGS) entry which is preliminary data.</text>
</comment>
<dbReference type="EMBL" id="NBIV01001033">
    <property type="protein sequence ID" value="PXF39403.1"/>
    <property type="molecule type" value="Genomic_DNA"/>
</dbReference>
<keyword evidence="4" id="KW-1185">Reference proteome</keyword>
<reference evidence="3 4" key="1">
    <citation type="journal article" date="2018" name="Mol. Biol. Evol.">
        <title>Analysis of the draft genome of the red seaweed Gracilariopsis chorda provides insights into genome size evolution in Rhodophyta.</title>
        <authorList>
            <person name="Lee J."/>
            <person name="Yang E.C."/>
            <person name="Graf L."/>
            <person name="Yang J.H."/>
            <person name="Qiu H."/>
            <person name="Zel Zion U."/>
            <person name="Chan C.X."/>
            <person name="Stephens T.G."/>
            <person name="Weber A.P.M."/>
            <person name="Boo G.H."/>
            <person name="Boo S.M."/>
            <person name="Kim K.M."/>
            <person name="Shin Y."/>
            <person name="Jung M."/>
            <person name="Lee S.J."/>
            <person name="Yim H.S."/>
            <person name="Lee J.H."/>
            <person name="Bhattacharya D."/>
            <person name="Yoon H.S."/>
        </authorList>
    </citation>
    <scope>NUCLEOTIDE SEQUENCE [LARGE SCALE GENOMIC DNA]</scope>
    <source>
        <strain evidence="3 4">SKKU-2015</strain>
        <tissue evidence="3">Whole body</tissue>
    </source>
</reference>
<evidence type="ECO:0000313" key="4">
    <source>
        <dbReference type="Proteomes" id="UP000247409"/>
    </source>
</evidence>
<gene>
    <name evidence="3" type="ORF">BWQ96_10908</name>
</gene>
<evidence type="ECO:0000313" key="3">
    <source>
        <dbReference type="EMBL" id="PXF39403.1"/>
    </source>
</evidence>
<evidence type="ECO:0000256" key="2">
    <source>
        <dbReference type="SAM" id="MobiDB-lite"/>
    </source>
</evidence>
<sequence length="232" mass="25470">MCRSPRRHAQPPPQGPLTRHQLQKDADEAMLPLIPNDPEPPAAPQRLATSGATSAASPAHSGYTTDPQTTQFRADFNTVRTILICPNCSAEGKFVLNGAGSQPQSRMAKCTKCTKRTTRKKLNCLVANTLQQLRTEAATPQPLATNAHHRLAEPPHTTTDTAIKAKIARQLKLALAQQSEQFNAKIKTLKEVILDLRVELQASRDENKNLRTQLLRQTHAGTLAIQASDYPH</sequence>
<feature type="region of interest" description="Disordered" evidence="2">
    <location>
        <begin position="1"/>
        <end position="69"/>
    </location>
</feature>
<name>A0A2V3IBB4_9FLOR</name>
<evidence type="ECO:0000256" key="1">
    <source>
        <dbReference type="SAM" id="Coils"/>
    </source>
</evidence>
<proteinExistence type="predicted"/>
<feature type="compositionally biased region" description="Low complexity" evidence="2">
    <location>
        <begin position="48"/>
        <end position="62"/>
    </location>
</feature>
<dbReference type="Proteomes" id="UP000247409">
    <property type="component" value="Unassembled WGS sequence"/>
</dbReference>
<organism evidence="3 4">
    <name type="scientific">Gracilariopsis chorda</name>
    <dbReference type="NCBI Taxonomy" id="448386"/>
    <lineage>
        <taxon>Eukaryota</taxon>
        <taxon>Rhodophyta</taxon>
        <taxon>Florideophyceae</taxon>
        <taxon>Rhodymeniophycidae</taxon>
        <taxon>Gracilariales</taxon>
        <taxon>Gracilariaceae</taxon>
        <taxon>Gracilariopsis</taxon>
    </lineage>
</organism>
<feature type="coiled-coil region" evidence="1">
    <location>
        <begin position="186"/>
        <end position="213"/>
    </location>
</feature>
<protein>
    <submittedName>
        <fullName evidence="3">Uncharacterized protein</fullName>
    </submittedName>
</protein>
<dbReference type="AlphaFoldDB" id="A0A2V3IBB4"/>
<accession>A0A2V3IBB4</accession>
<keyword evidence="1" id="KW-0175">Coiled coil</keyword>